<organism evidence="8 9">
    <name type="scientific">Lecanosticta acicola</name>
    <dbReference type="NCBI Taxonomy" id="111012"/>
    <lineage>
        <taxon>Eukaryota</taxon>
        <taxon>Fungi</taxon>
        <taxon>Dikarya</taxon>
        <taxon>Ascomycota</taxon>
        <taxon>Pezizomycotina</taxon>
        <taxon>Dothideomycetes</taxon>
        <taxon>Dothideomycetidae</taxon>
        <taxon>Mycosphaerellales</taxon>
        <taxon>Mycosphaerellaceae</taxon>
        <taxon>Lecanosticta</taxon>
    </lineage>
</organism>
<evidence type="ECO:0000256" key="5">
    <source>
        <dbReference type="ARBA" id="ARBA00023002"/>
    </source>
</evidence>
<name>A0AAI9EDG3_9PEZI</name>
<feature type="chain" id="PRO_5042603267" evidence="6">
    <location>
        <begin position="20"/>
        <end position="486"/>
    </location>
</feature>
<keyword evidence="6" id="KW-0732">Signal</keyword>
<comment type="similarity">
    <text evidence="2">Belongs to the oxygen-dependent FAD-linked oxidoreductase family.</text>
</comment>
<keyword evidence="5" id="KW-0560">Oxidoreductase</keyword>
<dbReference type="InterPro" id="IPR036318">
    <property type="entry name" value="FAD-bd_PCMH-like_sf"/>
</dbReference>
<evidence type="ECO:0000313" key="8">
    <source>
        <dbReference type="EMBL" id="CAK4032109.1"/>
    </source>
</evidence>
<keyword evidence="9" id="KW-1185">Reference proteome</keyword>
<dbReference type="PANTHER" id="PTHR42973:SF9">
    <property type="entry name" value="FAD-BINDING PCMH-TYPE DOMAIN-CONTAINING PROTEIN-RELATED"/>
    <property type="match status" value="1"/>
</dbReference>
<proteinExistence type="inferred from homology"/>
<feature type="signal peptide" evidence="6">
    <location>
        <begin position="1"/>
        <end position="19"/>
    </location>
</feature>
<evidence type="ECO:0000259" key="7">
    <source>
        <dbReference type="PROSITE" id="PS51387"/>
    </source>
</evidence>
<dbReference type="InterPro" id="IPR016169">
    <property type="entry name" value="FAD-bd_PCMH_sub2"/>
</dbReference>
<reference evidence="8" key="1">
    <citation type="submission" date="2023-11" db="EMBL/GenBank/DDBJ databases">
        <authorList>
            <person name="Alioto T."/>
            <person name="Alioto T."/>
            <person name="Gomez Garrido J."/>
        </authorList>
    </citation>
    <scope>NUCLEOTIDE SEQUENCE</scope>
</reference>
<evidence type="ECO:0000256" key="1">
    <source>
        <dbReference type="ARBA" id="ARBA00001974"/>
    </source>
</evidence>
<dbReference type="InterPro" id="IPR006094">
    <property type="entry name" value="Oxid_FAD_bind_N"/>
</dbReference>
<dbReference type="GO" id="GO:0016491">
    <property type="term" value="F:oxidoreductase activity"/>
    <property type="evidence" value="ECO:0007669"/>
    <property type="project" value="UniProtKB-KW"/>
</dbReference>
<dbReference type="SUPFAM" id="SSF56176">
    <property type="entry name" value="FAD-binding/transporter-associated domain-like"/>
    <property type="match status" value="1"/>
</dbReference>
<dbReference type="Gene3D" id="3.40.462.20">
    <property type="match status" value="1"/>
</dbReference>
<dbReference type="PROSITE" id="PS51387">
    <property type="entry name" value="FAD_PCMH"/>
    <property type="match status" value="1"/>
</dbReference>
<gene>
    <name evidence="8" type="ORF">LECACI_7A007267</name>
</gene>
<dbReference type="PANTHER" id="PTHR42973">
    <property type="entry name" value="BINDING OXIDOREDUCTASE, PUTATIVE (AFU_ORTHOLOGUE AFUA_1G17690)-RELATED"/>
    <property type="match status" value="1"/>
</dbReference>
<dbReference type="Gene3D" id="3.30.465.10">
    <property type="match status" value="1"/>
</dbReference>
<comment type="cofactor">
    <cofactor evidence="1">
        <name>FAD</name>
        <dbReference type="ChEBI" id="CHEBI:57692"/>
    </cofactor>
</comment>
<protein>
    <submittedName>
        <fullName evidence="8">FAD-binding domain-containing</fullName>
    </submittedName>
</protein>
<dbReference type="Proteomes" id="UP001296104">
    <property type="component" value="Unassembled WGS sequence"/>
</dbReference>
<dbReference type="InterPro" id="IPR012951">
    <property type="entry name" value="BBE"/>
</dbReference>
<dbReference type="EMBL" id="CAVMBE010000058">
    <property type="protein sequence ID" value="CAK4032109.1"/>
    <property type="molecule type" value="Genomic_DNA"/>
</dbReference>
<dbReference type="Pfam" id="PF01565">
    <property type="entry name" value="FAD_binding_4"/>
    <property type="match status" value="1"/>
</dbReference>
<dbReference type="AlphaFoldDB" id="A0AAI9EDG3"/>
<evidence type="ECO:0000256" key="3">
    <source>
        <dbReference type="ARBA" id="ARBA00022630"/>
    </source>
</evidence>
<dbReference type="InterPro" id="IPR016166">
    <property type="entry name" value="FAD-bd_PCMH"/>
</dbReference>
<sequence length="486" mass="51694">MPSPIKALLLSTLVAAVSADLQCSFKHPARPWSANTTISFPGGCDFTNATIRWNAYEGPGYAVAVSAGTAADVAQAVQIARAHNASLLATGGRHSSSTTLNDVDNGVAIDLQRLDTVQVDAQNALLTIGGGTRFGAIVEPVYKAGFEMPVGSCACPGMVGASIGGGVGRFQGIDGLLIDRIVSVNIVTADGKMNTASATENPDLYWAVRGAGQNFGIITSATFSLPSQTNGGQVFSADFVFAAEKNASYYDLIQGLKGTMPAELGTVTIAEYNTTTKSPQLLVNWLYIGPEAQGRQLVQPLVALGPISTTQQMLAYNEIYPNALGGLGNSLCGNDVVSEVGYGINFANLSSSTFQTVFQKLSDFYVQHPDGVNSSIEMEVFAPQAVEKVPWNATAYPWRNSLGYSLIAFQWNSTATQKAGEALAEEIRADYAATSGLDGVKVYVSYGHGNEKPEQLWGKNYPRLQRIKAKWDPSNVFRFFHTITPA</sequence>
<evidence type="ECO:0000313" key="9">
    <source>
        <dbReference type="Proteomes" id="UP001296104"/>
    </source>
</evidence>
<dbReference type="Pfam" id="PF08031">
    <property type="entry name" value="BBE"/>
    <property type="match status" value="1"/>
</dbReference>
<comment type="caution">
    <text evidence="8">The sequence shown here is derived from an EMBL/GenBank/DDBJ whole genome shotgun (WGS) entry which is preliminary data.</text>
</comment>
<feature type="domain" description="FAD-binding PCMH-type" evidence="7">
    <location>
        <begin position="56"/>
        <end position="228"/>
    </location>
</feature>
<evidence type="ECO:0000256" key="2">
    <source>
        <dbReference type="ARBA" id="ARBA00005466"/>
    </source>
</evidence>
<evidence type="ECO:0000256" key="4">
    <source>
        <dbReference type="ARBA" id="ARBA00022827"/>
    </source>
</evidence>
<accession>A0AAI9EDG3</accession>
<keyword evidence="4" id="KW-0274">FAD</keyword>
<dbReference type="GO" id="GO:0071949">
    <property type="term" value="F:FAD binding"/>
    <property type="evidence" value="ECO:0007669"/>
    <property type="project" value="InterPro"/>
</dbReference>
<keyword evidence="3" id="KW-0285">Flavoprotein</keyword>
<dbReference type="InterPro" id="IPR050416">
    <property type="entry name" value="FAD-linked_Oxidoreductase"/>
</dbReference>
<evidence type="ECO:0000256" key="6">
    <source>
        <dbReference type="SAM" id="SignalP"/>
    </source>
</evidence>